<feature type="domain" description="At1g61320/AtMIF1 LRR" evidence="2">
    <location>
        <begin position="145"/>
        <end position="337"/>
    </location>
</feature>
<dbReference type="InterPro" id="IPR053772">
    <property type="entry name" value="At1g61320/At1g61330-like"/>
</dbReference>
<feature type="domain" description="F-box" evidence="1">
    <location>
        <begin position="65"/>
        <end position="100"/>
    </location>
</feature>
<evidence type="ECO:0000313" key="3">
    <source>
        <dbReference type="EMBL" id="KAK6124427.1"/>
    </source>
</evidence>
<evidence type="ECO:0000259" key="1">
    <source>
        <dbReference type="Pfam" id="PF00646"/>
    </source>
</evidence>
<organism evidence="3 4">
    <name type="scientific">Rehmannia glutinosa</name>
    <name type="common">Chinese foxglove</name>
    <dbReference type="NCBI Taxonomy" id="99300"/>
    <lineage>
        <taxon>Eukaryota</taxon>
        <taxon>Viridiplantae</taxon>
        <taxon>Streptophyta</taxon>
        <taxon>Embryophyta</taxon>
        <taxon>Tracheophyta</taxon>
        <taxon>Spermatophyta</taxon>
        <taxon>Magnoliopsida</taxon>
        <taxon>eudicotyledons</taxon>
        <taxon>Gunneridae</taxon>
        <taxon>Pentapetalae</taxon>
        <taxon>asterids</taxon>
        <taxon>lamiids</taxon>
        <taxon>Lamiales</taxon>
        <taxon>Orobanchaceae</taxon>
        <taxon>Rehmannieae</taxon>
        <taxon>Rehmannia</taxon>
    </lineage>
</organism>
<name>A0ABR0UP83_REHGL</name>
<sequence length="407" mass="47721">MVDYVKYDLMVSLTFLPHLVRLYRSSESTNQRIQFDIEPLGRYLGTGGQHMASVKEQIRKRNKALHMDDDVIETIVSYFPVKKLFGLSNLSKRFRYSWKFCRDLSFDKNFSRNLSRDEYKNIVNNFFQNYLNSSADKFCLYFDASEETNLVGNWIQQAVRLGIKEIELDFTPSKKRFMLSFDLVNAESINIMKLVNCEIIHLPLESNGNFSNLIELTFQNVRVVVKTIFSNCLALRILRLIKCNFIFDLNISAKNLKKFEKLVVKDCCDIESLSLDAPTICSLHYHGKICDFNFHYDLTQLKDVILEISQPRGFQILRHRKDLVKSLAFVQVLTVSSIFLEGLCARFEENEYKELEFNLSKLKEFHLLVTPDSHLNPSDIAIFLKHYWAKCIYEKSLLAYSWEEIFE</sequence>
<dbReference type="SUPFAM" id="SSF52058">
    <property type="entry name" value="L domain-like"/>
    <property type="match status" value="1"/>
</dbReference>
<dbReference type="Gene3D" id="3.80.10.10">
    <property type="entry name" value="Ribonuclease Inhibitor"/>
    <property type="match status" value="1"/>
</dbReference>
<dbReference type="InterPro" id="IPR032675">
    <property type="entry name" value="LRR_dom_sf"/>
</dbReference>
<accession>A0ABR0UP83</accession>
<dbReference type="PANTHER" id="PTHR34145:SF77">
    <property type="match status" value="1"/>
</dbReference>
<protein>
    <recommendedName>
        <fullName evidence="5">F-box domain-containing protein</fullName>
    </recommendedName>
</protein>
<dbReference type="InterPro" id="IPR055357">
    <property type="entry name" value="LRR_At1g61320_AtMIF1"/>
</dbReference>
<dbReference type="Proteomes" id="UP001318860">
    <property type="component" value="Unassembled WGS sequence"/>
</dbReference>
<evidence type="ECO:0000313" key="4">
    <source>
        <dbReference type="Proteomes" id="UP001318860"/>
    </source>
</evidence>
<comment type="caution">
    <text evidence="3">The sequence shown here is derived from an EMBL/GenBank/DDBJ whole genome shotgun (WGS) entry which is preliminary data.</text>
</comment>
<dbReference type="EMBL" id="JABTTQ020002404">
    <property type="protein sequence ID" value="KAK6124427.1"/>
    <property type="molecule type" value="Genomic_DNA"/>
</dbReference>
<proteinExistence type="predicted"/>
<dbReference type="Pfam" id="PF23622">
    <property type="entry name" value="LRR_At1g61320_AtMIF1"/>
    <property type="match status" value="1"/>
</dbReference>
<evidence type="ECO:0000259" key="2">
    <source>
        <dbReference type="Pfam" id="PF23622"/>
    </source>
</evidence>
<evidence type="ECO:0008006" key="5">
    <source>
        <dbReference type="Google" id="ProtNLM"/>
    </source>
</evidence>
<reference evidence="3 4" key="1">
    <citation type="journal article" date="2021" name="Comput. Struct. Biotechnol. J.">
        <title>De novo genome assembly of the potent medicinal plant Rehmannia glutinosa using nanopore technology.</title>
        <authorList>
            <person name="Ma L."/>
            <person name="Dong C."/>
            <person name="Song C."/>
            <person name="Wang X."/>
            <person name="Zheng X."/>
            <person name="Niu Y."/>
            <person name="Chen S."/>
            <person name="Feng W."/>
        </authorList>
    </citation>
    <scope>NUCLEOTIDE SEQUENCE [LARGE SCALE GENOMIC DNA]</scope>
    <source>
        <strain evidence="3">DH-2019</strain>
    </source>
</reference>
<dbReference type="Pfam" id="PF00646">
    <property type="entry name" value="F-box"/>
    <property type="match status" value="1"/>
</dbReference>
<gene>
    <name evidence="3" type="ORF">DH2020_041847</name>
</gene>
<dbReference type="PANTHER" id="PTHR34145">
    <property type="entry name" value="OS02G0105600 PROTEIN"/>
    <property type="match status" value="1"/>
</dbReference>
<keyword evidence="4" id="KW-1185">Reference proteome</keyword>
<dbReference type="InterPro" id="IPR001810">
    <property type="entry name" value="F-box_dom"/>
</dbReference>